<evidence type="ECO:0000259" key="2">
    <source>
        <dbReference type="Pfam" id="PF03572"/>
    </source>
</evidence>
<gene>
    <name evidence="3" type="ORF">ROV92_20500</name>
</gene>
<dbReference type="Proteomes" id="UP001251948">
    <property type="component" value="Unassembled WGS sequence"/>
</dbReference>
<dbReference type="InterPro" id="IPR005151">
    <property type="entry name" value="Tail-specific_protease"/>
</dbReference>
<evidence type="ECO:0000313" key="3">
    <source>
        <dbReference type="EMBL" id="MDT3470378.1"/>
    </source>
</evidence>
<dbReference type="RefSeq" id="WP_312564208.1">
    <property type="nucleotide sequence ID" value="NZ_JAVSKO010000010.1"/>
</dbReference>
<dbReference type="GO" id="GO:0006508">
    <property type="term" value="P:proteolysis"/>
    <property type="evidence" value="ECO:0007669"/>
    <property type="project" value="InterPro"/>
</dbReference>
<evidence type="ECO:0000256" key="1">
    <source>
        <dbReference type="SAM" id="SignalP"/>
    </source>
</evidence>
<sequence length="344" mass="36491">MPLDFRVMAAVLGALFCSSAKAAAPDAIDLPTAQAQAQLLDMLEKESLYRDRVDWPAIRTRLKAAQNDPAQTRAVLQEATGRSSGGHGEWISAKQLQAKAERLARANGAATAAPKATTAPAEVLDPRIGRVEIEGYGVMQGPTAHQQMMERAKRWQAIIDDQDNGSRCGWIVDLRGNTGGNMWPMLLGAAPLLRVTPGADENVGSFAAADGPSLWQLTPSSVRHGEHVRVDLGGPGYLLKHPGAPVAVLTGPRTASSGEATVLAFRGRPQTRSFGQPTSGLSTANVMRPLVDGSALLLTTSVMQDRNGQGDGLKIEPDQRTDSDAATLAAAQQWLLQQPACQAR</sequence>
<dbReference type="InterPro" id="IPR029045">
    <property type="entry name" value="ClpP/crotonase-like_dom_sf"/>
</dbReference>
<protein>
    <submittedName>
        <fullName evidence="3">S41 family peptidase</fullName>
    </submittedName>
</protein>
<organism evidence="3 4">
    <name type="scientific">Stenotrophomonas maltophilia</name>
    <name type="common">Pseudomonas maltophilia</name>
    <name type="synonym">Xanthomonas maltophilia</name>
    <dbReference type="NCBI Taxonomy" id="40324"/>
    <lineage>
        <taxon>Bacteria</taxon>
        <taxon>Pseudomonadati</taxon>
        <taxon>Pseudomonadota</taxon>
        <taxon>Gammaproteobacteria</taxon>
        <taxon>Lysobacterales</taxon>
        <taxon>Lysobacteraceae</taxon>
        <taxon>Stenotrophomonas</taxon>
        <taxon>Stenotrophomonas maltophilia group</taxon>
    </lineage>
</organism>
<dbReference type="SUPFAM" id="SSF52096">
    <property type="entry name" value="ClpP/crotonase"/>
    <property type="match status" value="1"/>
</dbReference>
<dbReference type="AlphaFoldDB" id="A0AAJ2JIU4"/>
<feature type="domain" description="Tail specific protease" evidence="2">
    <location>
        <begin position="150"/>
        <end position="319"/>
    </location>
</feature>
<reference evidence="3" key="1">
    <citation type="submission" date="2023-07" db="EMBL/GenBank/DDBJ databases">
        <title>Comparative genomics of clinical Stenotrophomonas maltophilia isolates reveals regions of diversity which correlate with colonization and persistence in vivo.</title>
        <authorList>
            <person name="Mcdaniel M.S."/>
            <person name="Swords W.E."/>
            <person name="Sumpter N.A."/>
            <person name="Lindgren N.R."/>
            <person name="Billiot C.E."/>
        </authorList>
    </citation>
    <scope>NUCLEOTIDE SEQUENCE</scope>
    <source>
        <strain evidence="3">Ism4</strain>
    </source>
</reference>
<feature type="signal peptide" evidence="1">
    <location>
        <begin position="1"/>
        <end position="22"/>
    </location>
</feature>
<evidence type="ECO:0000313" key="4">
    <source>
        <dbReference type="Proteomes" id="UP001251948"/>
    </source>
</evidence>
<dbReference type="GO" id="GO:0008236">
    <property type="term" value="F:serine-type peptidase activity"/>
    <property type="evidence" value="ECO:0007669"/>
    <property type="project" value="InterPro"/>
</dbReference>
<proteinExistence type="predicted"/>
<keyword evidence="1" id="KW-0732">Signal</keyword>
<dbReference type="EMBL" id="JAVSKO010000010">
    <property type="protein sequence ID" value="MDT3470378.1"/>
    <property type="molecule type" value="Genomic_DNA"/>
</dbReference>
<name>A0AAJ2JIU4_STEMA</name>
<dbReference type="Gene3D" id="3.90.226.10">
    <property type="entry name" value="2-enoyl-CoA Hydratase, Chain A, domain 1"/>
    <property type="match status" value="1"/>
</dbReference>
<accession>A0AAJ2JIU4</accession>
<comment type="caution">
    <text evidence="3">The sequence shown here is derived from an EMBL/GenBank/DDBJ whole genome shotgun (WGS) entry which is preliminary data.</text>
</comment>
<feature type="chain" id="PRO_5042556744" evidence="1">
    <location>
        <begin position="23"/>
        <end position="344"/>
    </location>
</feature>
<dbReference type="Pfam" id="PF03572">
    <property type="entry name" value="Peptidase_S41"/>
    <property type="match status" value="1"/>
</dbReference>